<gene>
    <name evidence="3" type="ORF">COLO4_05584</name>
</gene>
<evidence type="ECO:0000256" key="1">
    <source>
        <dbReference type="SAM" id="MobiDB-lite"/>
    </source>
</evidence>
<accession>A0A1R3KQI5</accession>
<feature type="region of interest" description="Disordered" evidence="1">
    <location>
        <begin position="50"/>
        <end position="81"/>
    </location>
</feature>
<reference evidence="4" key="1">
    <citation type="submission" date="2013-09" db="EMBL/GenBank/DDBJ databases">
        <title>Corchorus olitorius genome sequencing.</title>
        <authorList>
            <person name="Alam M."/>
            <person name="Haque M.S."/>
            <person name="Islam M.S."/>
            <person name="Emdad E.M."/>
            <person name="Islam M.M."/>
            <person name="Ahmed B."/>
            <person name="Halim A."/>
            <person name="Hossen Q.M.M."/>
            <person name="Hossain M.Z."/>
            <person name="Ahmed R."/>
            <person name="Khan M.M."/>
            <person name="Islam R."/>
            <person name="Rashid M.M."/>
            <person name="Khan S.A."/>
            <person name="Rahman M.S."/>
            <person name="Alam M."/>
            <person name="Yahiya A.S."/>
            <person name="Khan M.S."/>
            <person name="Azam M.S."/>
            <person name="Haque T."/>
            <person name="Lashkar M.Z.H."/>
            <person name="Akhand A.I."/>
            <person name="Morshed G."/>
            <person name="Roy S."/>
            <person name="Uddin K.S."/>
            <person name="Rabeya T."/>
            <person name="Hossain A.S."/>
            <person name="Chowdhury A."/>
            <person name="Snigdha A.R."/>
            <person name="Mortoza M.S."/>
            <person name="Matin S.A."/>
            <person name="Hoque S.M.E."/>
            <person name="Islam M.K."/>
            <person name="Roy D.K."/>
            <person name="Haider R."/>
            <person name="Moosa M.M."/>
            <person name="Elias S.M."/>
            <person name="Hasan A.M."/>
            <person name="Jahan S."/>
            <person name="Shafiuddin M."/>
            <person name="Mahmood N."/>
            <person name="Shommy N.S."/>
        </authorList>
    </citation>
    <scope>NUCLEOTIDE SEQUENCE [LARGE SCALE GENOMIC DNA]</scope>
    <source>
        <strain evidence="4">cv. O-4</strain>
    </source>
</reference>
<keyword evidence="2" id="KW-0732">Signal</keyword>
<comment type="caution">
    <text evidence="3">The sequence shown here is derived from an EMBL/GenBank/DDBJ whole genome shotgun (WGS) entry which is preliminary data.</text>
</comment>
<organism evidence="3 4">
    <name type="scientific">Corchorus olitorius</name>
    <dbReference type="NCBI Taxonomy" id="93759"/>
    <lineage>
        <taxon>Eukaryota</taxon>
        <taxon>Viridiplantae</taxon>
        <taxon>Streptophyta</taxon>
        <taxon>Embryophyta</taxon>
        <taxon>Tracheophyta</taxon>
        <taxon>Spermatophyta</taxon>
        <taxon>Magnoliopsida</taxon>
        <taxon>eudicotyledons</taxon>
        <taxon>Gunneridae</taxon>
        <taxon>Pentapetalae</taxon>
        <taxon>rosids</taxon>
        <taxon>malvids</taxon>
        <taxon>Malvales</taxon>
        <taxon>Malvaceae</taxon>
        <taxon>Grewioideae</taxon>
        <taxon>Apeibeae</taxon>
        <taxon>Corchorus</taxon>
    </lineage>
</organism>
<dbReference type="AlphaFoldDB" id="A0A1R3KQI5"/>
<feature type="signal peptide" evidence="2">
    <location>
        <begin position="1"/>
        <end position="32"/>
    </location>
</feature>
<evidence type="ECO:0000313" key="4">
    <source>
        <dbReference type="Proteomes" id="UP000187203"/>
    </source>
</evidence>
<sequence>MALFEEKVTLINGVKLAIVLLLLISIVKPHEAIRVPDNLKLKQDRATMEVISPQDHSETPKMGPNPCSYTPNPSAGHCNHP</sequence>
<proteinExistence type="predicted"/>
<evidence type="ECO:0000313" key="3">
    <source>
        <dbReference type="EMBL" id="OMP09309.1"/>
    </source>
</evidence>
<feature type="chain" id="PRO_5012481212" description="Transmembrane protein" evidence="2">
    <location>
        <begin position="33"/>
        <end position="81"/>
    </location>
</feature>
<keyword evidence="4" id="KW-1185">Reference proteome</keyword>
<dbReference type="Proteomes" id="UP000187203">
    <property type="component" value="Unassembled WGS sequence"/>
</dbReference>
<protein>
    <recommendedName>
        <fullName evidence="5">Transmembrane protein</fullName>
    </recommendedName>
</protein>
<evidence type="ECO:0000256" key="2">
    <source>
        <dbReference type="SAM" id="SignalP"/>
    </source>
</evidence>
<dbReference type="EMBL" id="AWUE01012376">
    <property type="protein sequence ID" value="OMP09309.1"/>
    <property type="molecule type" value="Genomic_DNA"/>
</dbReference>
<evidence type="ECO:0008006" key="5">
    <source>
        <dbReference type="Google" id="ProtNLM"/>
    </source>
</evidence>
<name>A0A1R3KQI5_9ROSI</name>